<name>A0A1M6CSR8_9FLAO</name>
<evidence type="ECO:0008006" key="3">
    <source>
        <dbReference type="Google" id="ProtNLM"/>
    </source>
</evidence>
<organism evidence="1 2">
    <name type="scientific">Pseudozobellia thermophila</name>
    <dbReference type="NCBI Taxonomy" id="192903"/>
    <lineage>
        <taxon>Bacteria</taxon>
        <taxon>Pseudomonadati</taxon>
        <taxon>Bacteroidota</taxon>
        <taxon>Flavobacteriia</taxon>
        <taxon>Flavobacteriales</taxon>
        <taxon>Flavobacteriaceae</taxon>
        <taxon>Pseudozobellia</taxon>
    </lineage>
</organism>
<protein>
    <recommendedName>
        <fullName evidence="3">Fibronectin type-III domain-containing protein</fullName>
    </recommendedName>
</protein>
<dbReference type="InterPro" id="IPR036116">
    <property type="entry name" value="FN3_sf"/>
</dbReference>
<gene>
    <name evidence="1" type="ORF">SAMN04488513_101863</name>
</gene>
<evidence type="ECO:0000313" key="2">
    <source>
        <dbReference type="Proteomes" id="UP000184543"/>
    </source>
</evidence>
<reference evidence="2" key="1">
    <citation type="submission" date="2016-11" db="EMBL/GenBank/DDBJ databases">
        <authorList>
            <person name="Varghese N."/>
            <person name="Submissions S."/>
        </authorList>
    </citation>
    <scope>NUCLEOTIDE SEQUENCE [LARGE SCALE GENOMIC DNA]</scope>
    <source>
        <strain evidence="2">DSM 19858</strain>
    </source>
</reference>
<dbReference type="AlphaFoldDB" id="A0A1M6CSR8"/>
<keyword evidence="2" id="KW-1185">Reference proteome</keyword>
<dbReference type="EMBL" id="FQYU01000001">
    <property type="protein sequence ID" value="SHI64020.1"/>
    <property type="molecule type" value="Genomic_DNA"/>
</dbReference>
<dbReference type="Proteomes" id="UP000184543">
    <property type="component" value="Unassembled WGS sequence"/>
</dbReference>
<dbReference type="OrthoDB" id="789771at2"/>
<dbReference type="Gene3D" id="2.60.40.10">
    <property type="entry name" value="Immunoglobulins"/>
    <property type="match status" value="1"/>
</dbReference>
<evidence type="ECO:0000313" key="1">
    <source>
        <dbReference type="EMBL" id="SHI64020.1"/>
    </source>
</evidence>
<accession>A0A1M6CSR8</accession>
<dbReference type="SUPFAM" id="SSF49265">
    <property type="entry name" value="Fibronectin type III"/>
    <property type="match status" value="1"/>
</dbReference>
<dbReference type="PROSITE" id="PS51257">
    <property type="entry name" value="PROKAR_LIPOPROTEIN"/>
    <property type="match status" value="1"/>
</dbReference>
<dbReference type="STRING" id="192903.SAMN04488513_101863"/>
<dbReference type="InterPro" id="IPR013783">
    <property type="entry name" value="Ig-like_fold"/>
</dbReference>
<proteinExistence type="predicted"/>
<dbReference type="RefSeq" id="WP_072988970.1">
    <property type="nucleotide sequence ID" value="NZ_FQYU01000001.1"/>
</dbReference>
<sequence>MRTVALVVLGFVLLVGCKKDSPKAPEAVTLVAPEKNSECTPVQSTNGTSSVVRFSWLGSDHTESYELRVTNLETGTVQTRTTSATVETLSLVKGAPFSWQVISRNSKSDKTATSPSWYFYNPGAQTSHAPFPAEIISPESGATVFRNINNEVTLTWSGADIDEDILQFEIYFSEENPPQEIIATVNGNIGSRDISVDTDTVYYWKVVTTDSEGNTSDSGVMDFRCR</sequence>